<evidence type="ECO:0000256" key="4">
    <source>
        <dbReference type="ARBA" id="ARBA00022692"/>
    </source>
</evidence>
<evidence type="ECO:0000256" key="2">
    <source>
        <dbReference type="ARBA" id="ARBA00005554"/>
    </source>
</evidence>
<evidence type="ECO:0000313" key="10">
    <source>
        <dbReference type="EMBL" id="RXM36774.1"/>
    </source>
</evidence>
<dbReference type="InterPro" id="IPR024810">
    <property type="entry name" value="MAB21L/cGLR"/>
</dbReference>
<dbReference type="Proteomes" id="UP000289886">
    <property type="component" value="Unassembled WGS sequence"/>
</dbReference>
<keyword evidence="11" id="KW-1185">Reference proteome</keyword>
<gene>
    <name evidence="10" type="ORF">EOD39_3347</name>
</gene>
<comment type="subcellular location">
    <subcellularLocation>
        <location evidence="1">Membrane</location>
        <topology evidence="1">Single-pass type I membrane protein</topology>
    </subcellularLocation>
</comment>
<dbReference type="PANTHER" id="PTHR10656:SF78">
    <property type="entry name" value="CYCLIC GMP-AMP SYNTHASE-LIKE"/>
    <property type="match status" value="1"/>
</dbReference>
<sequence length="397" mass="46275">MSTLQLLEDLYARKVTFSDSELFRYREFAEQVVRTLLQEVQIQRRDGDPVIESKPIGTGSAFEDVKVKPELEFDFMVPIQNNMDQIIFCDTDWNVPSRFGIVKTGSQPQAVFQQASKWKKPGDFETKFCKHVSSYGLLLSAEKIRQWFQSLSDRTLPALRQIFPGSTFRFQQHGPARNLILTKDGKELNIDIVPAIKYENAFLVAKQCSSQIILPNEVTWRLSLSTSERDFFKEMKRILPYNSCHLKCLQILKYLRENDDQLYPSSQFTHGLQSYYLKTALFHLVMESPPQAWAAGCLEQRLREMIDYLIDRMVDGNIPHIFLGNQRHLRNPQWRLGVPLKFFRHTEANLLEDVKPDTMQQARLRLIQIRDNLDGILRQYLKEYLNGAESQSWCVVA</sequence>
<feature type="domain" description="Mab-21-like nucleotidyltransferase" evidence="8">
    <location>
        <begin position="62"/>
        <end position="232"/>
    </location>
</feature>
<evidence type="ECO:0000256" key="6">
    <source>
        <dbReference type="ARBA" id="ARBA00022989"/>
    </source>
</evidence>
<accession>A0A444UNM8</accession>
<keyword evidence="7" id="KW-0472">Membrane</keyword>
<name>A0A444UNM8_ACIRT</name>
<dbReference type="SMART" id="SM01265">
    <property type="entry name" value="Mab-21"/>
    <property type="match status" value="1"/>
</dbReference>
<dbReference type="PRINTS" id="PR02107">
    <property type="entry name" value="INOS145TPRIP"/>
</dbReference>
<evidence type="ECO:0000256" key="3">
    <source>
        <dbReference type="ARBA" id="ARBA00008307"/>
    </source>
</evidence>
<protein>
    <submittedName>
        <fullName evidence="10">Inositol 1,4,5-trisphosphate receptor-interacting protein</fullName>
    </submittedName>
</protein>
<comment type="caution">
    <text evidence="10">The sequence shown here is derived from an EMBL/GenBank/DDBJ whole genome shotgun (WGS) entry which is preliminary data.</text>
</comment>
<dbReference type="InterPro" id="IPR026250">
    <property type="entry name" value="ITPRIP-like"/>
</dbReference>
<organism evidence="10 11">
    <name type="scientific">Acipenser ruthenus</name>
    <name type="common">Sterlet sturgeon</name>
    <dbReference type="NCBI Taxonomy" id="7906"/>
    <lineage>
        <taxon>Eukaryota</taxon>
        <taxon>Metazoa</taxon>
        <taxon>Chordata</taxon>
        <taxon>Craniata</taxon>
        <taxon>Vertebrata</taxon>
        <taxon>Euteleostomi</taxon>
        <taxon>Actinopterygii</taxon>
        <taxon>Chondrostei</taxon>
        <taxon>Acipenseriformes</taxon>
        <taxon>Acipenseridae</taxon>
        <taxon>Acipenser</taxon>
    </lineage>
</organism>
<proteinExistence type="inferred from homology"/>
<feature type="domain" description="Mab-21-like HhH/H2TH-like" evidence="9">
    <location>
        <begin position="244"/>
        <end position="323"/>
    </location>
</feature>
<dbReference type="AlphaFoldDB" id="A0A444UNM8"/>
<dbReference type="Pfam" id="PF20266">
    <property type="entry name" value="Mab-21_C"/>
    <property type="match status" value="1"/>
</dbReference>
<evidence type="ECO:0000256" key="7">
    <source>
        <dbReference type="ARBA" id="ARBA00023136"/>
    </source>
</evidence>
<evidence type="ECO:0000313" key="11">
    <source>
        <dbReference type="Proteomes" id="UP000289886"/>
    </source>
</evidence>
<reference evidence="10 11" key="1">
    <citation type="submission" date="2019-01" db="EMBL/GenBank/DDBJ databases">
        <title>Draft Genome and Complete Hox-Cluster Characterization of the Sterlet Sturgeon (Acipenser ruthenus).</title>
        <authorList>
            <person name="Wei Q."/>
        </authorList>
    </citation>
    <scope>NUCLEOTIDE SEQUENCE [LARGE SCALE GENOMIC DNA]</scope>
    <source>
        <strain evidence="10">WHYD16114868_AA</strain>
        <tissue evidence="10">Blood</tissue>
    </source>
</reference>
<evidence type="ECO:0000259" key="9">
    <source>
        <dbReference type="Pfam" id="PF20266"/>
    </source>
</evidence>
<dbReference type="InterPro" id="IPR046903">
    <property type="entry name" value="Mab-21-like_nuc_Trfase"/>
</dbReference>
<dbReference type="Gene3D" id="3.30.460.90">
    <property type="match status" value="1"/>
</dbReference>
<keyword evidence="4" id="KW-0812">Transmembrane</keyword>
<dbReference type="PANTHER" id="PTHR10656">
    <property type="entry name" value="CELL FATE DETERMINING PROTEIN MAB21-RELATED"/>
    <property type="match status" value="1"/>
</dbReference>
<dbReference type="GO" id="GO:0016020">
    <property type="term" value="C:membrane"/>
    <property type="evidence" value="ECO:0007669"/>
    <property type="project" value="UniProtKB-SubCell"/>
</dbReference>
<evidence type="ECO:0000256" key="5">
    <source>
        <dbReference type="ARBA" id="ARBA00022729"/>
    </source>
</evidence>
<dbReference type="EMBL" id="SCEB01214182">
    <property type="protein sequence ID" value="RXM36774.1"/>
    <property type="molecule type" value="Genomic_DNA"/>
</dbReference>
<keyword evidence="10" id="KW-0675">Receptor</keyword>
<evidence type="ECO:0000256" key="1">
    <source>
        <dbReference type="ARBA" id="ARBA00004479"/>
    </source>
</evidence>
<evidence type="ECO:0000259" key="8">
    <source>
        <dbReference type="Pfam" id="PF03281"/>
    </source>
</evidence>
<keyword evidence="5" id="KW-0732">Signal</keyword>
<comment type="similarity">
    <text evidence="3">Belongs to the mab-21 family.</text>
</comment>
<keyword evidence="6" id="KW-1133">Transmembrane helix</keyword>
<dbReference type="Pfam" id="PF03281">
    <property type="entry name" value="Mab-21"/>
    <property type="match status" value="1"/>
</dbReference>
<comment type="similarity">
    <text evidence="2">Belongs to the ITPRIP family.</text>
</comment>
<dbReference type="InterPro" id="IPR046906">
    <property type="entry name" value="Mab-21_HhH/H2TH-like"/>
</dbReference>